<feature type="compositionally biased region" description="Polar residues" evidence="1">
    <location>
        <begin position="273"/>
        <end position="287"/>
    </location>
</feature>
<protein>
    <submittedName>
        <fullName evidence="2">Uncharacterized protein</fullName>
    </submittedName>
</protein>
<accession>R8BAB9</accession>
<name>R8BAB9_PHAM7</name>
<dbReference type="eggNOG" id="ENOG502SUJQ">
    <property type="taxonomic scope" value="Eukaryota"/>
</dbReference>
<proteinExistence type="predicted"/>
<organism evidence="2 3">
    <name type="scientific">Phaeoacremonium minimum (strain UCR-PA7)</name>
    <name type="common">Esca disease fungus</name>
    <name type="synonym">Togninia minima</name>
    <dbReference type="NCBI Taxonomy" id="1286976"/>
    <lineage>
        <taxon>Eukaryota</taxon>
        <taxon>Fungi</taxon>
        <taxon>Dikarya</taxon>
        <taxon>Ascomycota</taxon>
        <taxon>Pezizomycotina</taxon>
        <taxon>Sordariomycetes</taxon>
        <taxon>Sordariomycetidae</taxon>
        <taxon>Togniniales</taxon>
        <taxon>Togniniaceae</taxon>
        <taxon>Phaeoacremonium</taxon>
    </lineage>
</organism>
<feature type="region of interest" description="Disordered" evidence="1">
    <location>
        <begin position="29"/>
        <end position="60"/>
    </location>
</feature>
<dbReference type="OrthoDB" id="5359669at2759"/>
<dbReference type="GeneID" id="19329086"/>
<keyword evidence="3" id="KW-1185">Reference proteome</keyword>
<gene>
    <name evidence="2" type="ORF">UCRPA7_8252</name>
</gene>
<dbReference type="HOGENOM" id="CLU_047454_1_0_1"/>
<dbReference type="AlphaFoldDB" id="R8BAB9"/>
<dbReference type="KEGG" id="tmn:UCRPA7_8252"/>
<dbReference type="RefSeq" id="XP_007918960.1">
    <property type="nucleotide sequence ID" value="XM_007920769.1"/>
</dbReference>
<dbReference type="Proteomes" id="UP000014074">
    <property type="component" value="Unassembled WGS sequence"/>
</dbReference>
<evidence type="ECO:0000256" key="1">
    <source>
        <dbReference type="SAM" id="MobiDB-lite"/>
    </source>
</evidence>
<evidence type="ECO:0000313" key="2">
    <source>
        <dbReference type="EMBL" id="EON96238.1"/>
    </source>
</evidence>
<feature type="compositionally biased region" description="Polar residues" evidence="1">
    <location>
        <begin position="109"/>
        <end position="132"/>
    </location>
</feature>
<dbReference type="EMBL" id="KB933350">
    <property type="protein sequence ID" value="EON96238.1"/>
    <property type="molecule type" value="Genomic_DNA"/>
</dbReference>
<reference evidence="3" key="1">
    <citation type="journal article" date="2013" name="Genome Announc.">
        <title>Draft genome sequence of the ascomycete Phaeoacremonium aleophilum strain UCR-PA7, a causal agent of the esca disease complex in grapevines.</title>
        <authorList>
            <person name="Blanco-Ulate B."/>
            <person name="Rolshausen P."/>
            <person name="Cantu D."/>
        </authorList>
    </citation>
    <scope>NUCLEOTIDE SEQUENCE [LARGE SCALE GENOMIC DNA]</scope>
    <source>
        <strain evidence="3">UCR-PA7</strain>
    </source>
</reference>
<feature type="region of interest" description="Disordered" evidence="1">
    <location>
        <begin position="109"/>
        <end position="155"/>
    </location>
</feature>
<sequence>MPVRSYTVQSFSHSGAWTERPIIRSTSTFAGRKRSRDEAAINLDEPEKTVPAPSIEEPEDEWEYGPGMVLIKKKTGYVNDASSQSGTWVEEKAAEDRARKTEAAIAVQEQLSQERPSLRSNKSQRLDMTTKLNPGLDMQPNRSSPGRDLADSTADGGAAPIVDDFTLHLGIGWKRVSDDDHIQAAARGWARYIERHYPVTHAKLLLESKGLQSYLVEASEGFFLFGEDLRQGRLVSTNPERALQNLKISPPVFDGLETMTAAGSPKPTDAEPTMTNAAPTQQLTTTAEVDMDMS</sequence>
<evidence type="ECO:0000313" key="3">
    <source>
        <dbReference type="Proteomes" id="UP000014074"/>
    </source>
</evidence>
<feature type="region of interest" description="Disordered" evidence="1">
    <location>
        <begin position="262"/>
        <end position="294"/>
    </location>
</feature>